<dbReference type="Proteomes" id="UP000545761">
    <property type="component" value="Unassembled WGS sequence"/>
</dbReference>
<dbReference type="EMBL" id="JACEHE010000019">
    <property type="protein sequence ID" value="MBA2949483.1"/>
    <property type="molecule type" value="Genomic_DNA"/>
</dbReference>
<dbReference type="AlphaFoldDB" id="A0A7W0DRK8"/>
<reference evidence="2 3" key="1">
    <citation type="submission" date="2020-07" db="EMBL/GenBank/DDBJ databases">
        <title>Streptomyces isolated from Indian soil.</title>
        <authorList>
            <person name="Mandal S."/>
            <person name="Maiti P.K."/>
        </authorList>
    </citation>
    <scope>NUCLEOTIDE SEQUENCE [LARGE SCALE GENOMIC DNA]</scope>
    <source>
        <strain evidence="2 3">PSKA28</strain>
    </source>
</reference>
<organism evidence="2 3">
    <name type="scientific">Streptomyces himalayensis subsp. himalayensis</name>
    <dbReference type="NCBI Taxonomy" id="2756131"/>
    <lineage>
        <taxon>Bacteria</taxon>
        <taxon>Bacillati</taxon>
        <taxon>Actinomycetota</taxon>
        <taxon>Actinomycetes</taxon>
        <taxon>Kitasatosporales</taxon>
        <taxon>Streptomycetaceae</taxon>
        <taxon>Streptomyces</taxon>
        <taxon>Streptomyces himalayensis</taxon>
    </lineage>
</organism>
<evidence type="ECO:0000313" key="3">
    <source>
        <dbReference type="Proteomes" id="UP000545761"/>
    </source>
</evidence>
<gene>
    <name evidence="2" type="ORF">H1D24_27570</name>
</gene>
<evidence type="ECO:0000313" key="2">
    <source>
        <dbReference type="EMBL" id="MBA2949483.1"/>
    </source>
</evidence>
<accession>A0A7W0DRK8</accession>
<proteinExistence type="predicted"/>
<feature type="domain" description="Ribbon-helix-helix protein CopG" evidence="1">
    <location>
        <begin position="4"/>
        <end position="44"/>
    </location>
</feature>
<protein>
    <submittedName>
        <fullName evidence="2">Ribbon-helix-helix protein, CopG family</fullName>
    </submittedName>
</protein>
<dbReference type="RefSeq" id="WP_181660414.1">
    <property type="nucleotide sequence ID" value="NZ_JACEHE010000019.1"/>
</dbReference>
<dbReference type="Pfam" id="PF01402">
    <property type="entry name" value="RHH_1"/>
    <property type="match status" value="1"/>
</dbReference>
<dbReference type="GO" id="GO:0006355">
    <property type="term" value="P:regulation of DNA-templated transcription"/>
    <property type="evidence" value="ECO:0007669"/>
    <property type="project" value="InterPro"/>
</dbReference>
<dbReference type="InterPro" id="IPR002145">
    <property type="entry name" value="CopG"/>
</dbReference>
<comment type="caution">
    <text evidence="2">The sequence shown here is derived from an EMBL/GenBank/DDBJ whole genome shotgun (WGS) entry which is preliminary data.</text>
</comment>
<evidence type="ECO:0000259" key="1">
    <source>
        <dbReference type="Pfam" id="PF01402"/>
    </source>
</evidence>
<sequence length="82" mass="9304">MTMKRTMVYADADDMAVIKQAAARQGISEAEIIREALHLAALRYRRRERPLGLRRFNRGDPTLADRADAIVRESMGSARTED</sequence>
<name>A0A7W0DRK8_9ACTN</name>